<sequence length="139" mass="15459">MMPPQAHPLDEALRAALRDALPEATLAWLHGSAMRDALRPDSDLDVAVWLPRPLPAGRWLQAAARLGERLGREVDLLDLARAPTVTQFIVLSSGRLLLAHDERDAWRLWARVLRDWQDLQPARRAALRALATGLQEAAA</sequence>
<reference evidence="2 3" key="1">
    <citation type="submission" date="2019-07" db="EMBL/GenBank/DDBJ databases">
        <title>Tepidimonas sediminis YIM 72259 draft genome.</title>
        <authorList>
            <person name="Da Costa M.S."/>
            <person name="Froufe H.J.C."/>
            <person name="Egas C."/>
            <person name="Albuquerque L."/>
        </authorList>
    </citation>
    <scope>NUCLEOTIDE SEQUENCE [LARGE SCALE GENOMIC DNA]</scope>
    <source>
        <strain evidence="2 3">YIM 72259</strain>
    </source>
</reference>
<dbReference type="EMBL" id="VJND01000003">
    <property type="protein sequence ID" value="TSE26507.1"/>
    <property type="molecule type" value="Genomic_DNA"/>
</dbReference>
<dbReference type="InterPro" id="IPR041633">
    <property type="entry name" value="Polbeta"/>
</dbReference>
<evidence type="ECO:0000259" key="1">
    <source>
        <dbReference type="Pfam" id="PF18765"/>
    </source>
</evidence>
<evidence type="ECO:0000313" key="2">
    <source>
        <dbReference type="EMBL" id="TSE26507.1"/>
    </source>
</evidence>
<dbReference type="Gene3D" id="3.30.460.10">
    <property type="entry name" value="Beta Polymerase, domain 2"/>
    <property type="match status" value="1"/>
</dbReference>
<dbReference type="NCBIfam" id="NF047752">
    <property type="entry name" value="MntA_antitoxin"/>
    <property type="match status" value="1"/>
</dbReference>
<dbReference type="Proteomes" id="UP000320225">
    <property type="component" value="Unassembled WGS sequence"/>
</dbReference>
<dbReference type="RefSeq" id="WP_143893860.1">
    <property type="nucleotide sequence ID" value="NZ_VJND01000003.1"/>
</dbReference>
<feature type="domain" description="Polymerase beta nucleotidyltransferase" evidence="1">
    <location>
        <begin position="22"/>
        <end position="102"/>
    </location>
</feature>
<dbReference type="SUPFAM" id="SSF81301">
    <property type="entry name" value="Nucleotidyltransferase"/>
    <property type="match status" value="1"/>
</dbReference>
<protein>
    <recommendedName>
        <fullName evidence="1">Polymerase beta nucleotidyltransferase domain-containing protein</fullName>
    </recommendedName>
</protein>
<organism evidence="2 3">
    <name type="scientific">Tepidimonas sediminis</name>
    <dbReference type="NCBI Taxonomy" id="2588941"/>
    <lineage>
        <taxon>Bacteria</taxon>
        <taxon>Pseudomonadati</taxon>
        <taxon>Pseudomonadota</taxon>
        <taxon>Betaproteobacteria</taxon>
        <taxon>Burkholderiales</taxon>
        <taxon>Tepidimonas</taxon>
    </lineage>
</organism>
<dbReference type="PANTHER" id="PTHR43852:SF2">
    <property type="entry name" value="PROTEIN ADENYLYLTRANSFERASE MNTA"/>
    <property type="match status" value="1"/>
</dbReference>
<dbReference type="InterPro" id="IPR052930">
    <property type="entry name" value="TA_antitoxin_MntA"/>
</dbReference>
<dbReference type="InterPro" id="IPR043519">
    <property type="entry name" value="NT_sf"/>
</dbReference>
<keyword evidence="3" id="KW-1185">Reference proteome</keyword>
<comment type="caution">
    <text evidence="2">The sequence shown here is derived from an EMBL/GenBank/DDBJ whole genome shotgun (WGS) entry which is preliminary data.</text>
</comment>
<accession>A0A554WSF6</accession>
<gene>
    <name evidence="2" type="ORF">Tsedi_00811</name>
</gene>
<dbReference type="OrthoDB" id="9793109at2"/>
<name>A0A554WSF6_9BURK</name>
<dbReference type="CDD" id="cd05403">
    <property type="entry name" value="NT_KNTase_like"/>
    <property type="match status" value="1"/>
</dbReference>
<proteinExistence type="predicted"/>
<dbReference type="Pfam" id="PF18765">
    <property type="entry name" value="Polbeta"/>
    <property type="match status" value="1"/>
</dbReference>
<dbReference type="AlphaFoldDB" id="A0A554WSF6"/>
<dbReference type="PANTHER" id="PTHR43852">
    <property type="entry name" value="NUCLEOTIDYLTRANSFERASE"/>
    <property type="match status" value="1"/>
</dbReference>
<evidence type="ECO:0000313" key="3">
    <source>
        <dbReference type="Proteomes" id="UP000320225"/>
    </source>
</evidence>